<evidence type="ECO:0000256" key="1">
    <source>
        <dbReference type="SAM" id="Phobius"/>
    </source>
</evidence>
<protein>
    <submittedName>
        <fullName evidence="2">ABC-type transport system involved in multi-copper enzyme maturation, permease component</fullName>
    </submittedName>
</protein>
<organism evidence="2 3">
    <name type="scientific">Hathewaya proteolytica DSM 3090</name>
    <dbReference type="NCBI Taxonomy" id="1121331"/>
    <lineage>
        <taxon>Bacteria</taxon>
        <taxon>Bacillati</taxon>
        <taxon>Bacillota</taxon>
        <taxon>Clostridia</taxon>
        <taxon>Eubacteriales</taxon>
        <taxon>Clostridiaceae</taxon>
        <taxon>Hathewaya</taxon>
    </lineage>
</organism>
<dbReference type="AlphaFoldDB" id="A0A1M6PH86"/>
<feature type="transmembrane region" description="Helical" evidence="1">
    <location>
        <begin position="295"/>
        <end position="317"/>
    </location>
</feature>
<name>A0A1M6PH86_9CLOT</name>
<gene>
    <name evidence="2" type="ORF">SAMN02745248_01700</name>
</gene>
<keyword evidence="1" id="KW-0812">Transmembrane</keyword>
<dbReference type="OrthoDB" id="2024038at2"/>
<accession>A0A1M6PH86</accession>
<feature type="transmembrane region" description="Helical" evidence="1">
    <location>
        <begin position="177"/>
        <end position="195"/>
    </location>
</feature>
<feature type="transmembrane region" description="Helical" evidence="1">
    <location>
        <begin position="363"/>
        <end position="382"/>
    </location>
</feature>
<dbReference type="Proteomes" id="UP000183952">
    <property type="component" value="Unassembled WGS sequence"/>
</dbReference>
<reference evidence="2 3" key="1">
    <citation type="submission" date="2016-11" db="EMBL/GenBank/DDBJ databases">
        <authorList>
            <person name="Jaros S."/>
            <person name="Januszkiewicz K."/>
            <person name="Wedrychowicz H."/>
        </authorList>
    </citation>
    <scope>NUCLEOTIDE SEQUENCE [LARGE SCALE GENOMIC DNA]</scope>
    <source>
        <strain evidence="2 3">DSM 3090</strain>
    </source>
</reference>
<evidence type="ECO:0000313" key="2">
    <source>
        <dbReference type="EMBL" id="SHK07311.1"/>
    </source>
</evidence>
<sequence length="388" mass="45010">MFSIFKFEIKKLFKGKAIYFLLIIMGVTSFFIAYMKPKDYWTHDMSPRMYVEDQLNMYELDKTQLKEKKEDPTVSKGRIENLKLPIDSYEANLAMVKSLESRNYKSYYENSIKMLQTEIKRIDKGILLVPFPEYTKQVDENDIKIYQLLSAKNIDLIEEGISDEGLNCVRRLMNDKFVIMLMVFSIIIASPLFAGEVDNKTYKLLYTQGISKIKIFFGKFISLVAVNVVVMIILLLAVFIYMSIKNGMGDLNYVLRSFKGYKLSVMSMGAYILNEILIIFLITLCISSFSCIVSVIVNNTGIALFVNATIMLAMYFFTKAKYFLRLDAINIFEYLDVNKVMYGIPFYEDIGYNRPQHVVMENAYIWFPVIAVIFIVVSLVIFRKKTVK</sequence>
<dbReference type="Pfam" id="PF12679">
    <property type="entry name" value="ABC2_membrane_2"/>
    <property type="match status" value="1"/>
</dbReference>
<dbReference type="GO" id="GO:0005886">
    <property type="term" value="C:plasma membrane"/>
    <property type="evidence" value="ECO:0007669"/>
    <property type="project" value="UniProtKB-SubCell"/>
</dbReference>
<dbReference type="PANTHER" id="PTHR37305:SF1">
    <property type="entry name" value="MEMBRANE PROTEIN"/>
    <property type="match status" value="1"/>
</dbReference>
<dbReference type="GO" id="GO:0140359">
    <property type="term" value="F:ABC-type transporter activity"/>
    <property type="evidence" value="ECO:0007669"/>
    <property type="project" value="InterPro"/>
</dbReference>
<keyword evidence="1" id="KW-1133">Transmembrane helix</keyword>
<dbReference type="EMBL" id="FRAD01000013">
    <property type="protein sequence ID" value="SHK07311.1"/>
    <property type="molecule type" value="Genomic_DNA"/>
</dbReference>
<dbReference type="RefSeq" id="WP_072903670.1">
    <property type="nucleotide sequence ID" value="NZ_FRAD01000013.1"/>
</dbReference>
<keyword evidence="1" id="KW-0472">Membrane</keyword>
<proteinExistence type="predicted"/>
<feature type="transmembrane region" description="Helical" evidence="1">
    <location>
        <begin position="215"/>
        <end position="242"/>
    </location>
</feature>
<keyword evidence="3" id="KW-1185">Reference proteome</keyword>
<feature type="transmembrane region" description="Helical" evidence="1">
    <location>
        <begin position="17"/>
        <end position="35"/>
    </location>
</feature>
<dbReference type="STRING" id="1121331.SAMN02745248_01700"/>
<dbReference type="PANTHER" id="PTHR37305">
    <property type="entry name" value="INTEGRAL MEMBRANE PROTEIN-RELATED"/>
    <property type="match status" value="1"/>
</dbReference>
<evidence type="ECO:0000313" key="3">
    <source>
        <dbReference type="Proteomes" id="UP000183952"/>
    </source>
</evidence>
<feature type="transmembrane region" description="Helical" evidence="1">
    <location>
        <begin position="263"/>
        <end position="289"/>
    </location>
</feature>